<reference evidence="1" key="2">
    <citation type="journal article" date="2015" name="Fish Shellfish Immunol.">
        <title>Early steps in the European eel (Anguilla anguilla)-Vibrio vulnificus interaction in the gills: Role of the RtxA13 toxin.</title>
        <authorList>
            <person name="Callol A."/>
            <person name="Pajuelo D."/>
            <person name="Ebbesson L."/>
            <person name="Teles M."/>
            <person name="MacKenzie S."/>
            <person name="Amaro C."/>
        </authorList>
    </citation>
    <scope>NUCLEOTIDE SEQUENCE</scope>
</reference>
<sequence>MHALDMLQHPLRPSRVQVGMDNRWTDDKGPGYFASSHICDLCEVSVLATLMRPDKC</sequence>
<evidence type="ECO:0000313" key="1">
    <source>
        <dbReference type="EMBL" id="JAI05835.1"/>
    </source>
</evidence>
<proteinExistence type="predicted"/>
<name>A0A0E9XT59_ANGAN</name>
<reference evidence="1" key="1">
    <citation type="submission" date="2014-11" db="EMBL/GenBank/DDBJ databases">
        <authorList>
            <person name="Amaro Gonzalez C."/>
        </authorList>
    </citation>
    <scope>NUCLEOTIDE SEQUENCE</scope>
</reference>
<accession>A0A0E9XT59</accession>
<dbReference type="EMBL" id="GBXM01002743">
    <property type="protein sequence ID" value="JAI05835.1"/>
    <property type="molecule type" value="Transcribed_RNA"/>
</dbReference>
<protein>
    <submittedName>
        <fullName evidence="1">Uncharacterized protein</fullName>
    </submittedName>
</protein>
<organism evidence="1">
    <name type="scientific">Anguilla anguilla</name>
    <name type="common">European freshwater eel</name>
    <name type="synonym">Muraena anguilla</name>
    <dbReference type="NCBI Taxonomy" id="7936"/>
    <lineage>
        <taxon>Eukaryota</taxon>
        <taxon>Metazoa</taxon>
        <taxon>Chordata</taxon>
        <taxon>Craniata</taxon>
        <taxon>Vertebrata</taxon>
        <taxon>Euteleostomi</taxon>
        <taxon>Actinopterygii</taxon>
        <taxon>Neopterygii</taxon>
        <taxon>Teleostei</taxon>
        <taxon>Anguilliformes</taxon>
        <taxon>Anguillidae</taxon>
        <taxon>Anguilla</taxon>
    </lineage>
</organism>
<dbReference type="AlphaFoldDB" id="A0A0E9XT59"/>